<accession>A0A4R2JUF4</accession>
<dbReference type="SUPFAM" id="SSF56112">
    <property type="entry name" value="Protein kinase-like (PK-like)"/>
    <property type="match status" value="1"/>
</dbReference>
<comment type="similarity">
    <text evidence="1 7">Belongs to the aminoglycoside phosphotransferase family.</text>
</comment>
<dbReference type="PANTHER" id="PTHR21310">
    <property type="entry name" value="AMINOGLYCOSIDE PHOSPHOTRANSFERASE-RELATED-RELATED"/>
    <property type="match status" value="1"/>
</dbReference>
<keyword evidence="3 7" id="KW-0547">Nucleotide-binding</keyword>
<dbReference type="PIRSF" id="PIRSF000706">
    <property type="entry name" value="Kanamycin_kin"/>
    <property type="match status" value="1"/>
</dbReference>
<dbReference type="EMBL" id="SLWS01000002">
    <property type="protein sequence ID" value="TCO62827.1"/>
    <property type="molecule type" value="Genomic_DNA"/>
</dbReference>
<evidence type="ECO:0000313" key="12">
    <source>
        <dbReference type="Proteomes" id="UP000295680"/>
    </source>
</evidence>
<keyword evidence="6 7" id="KW-0046">Antibiotic resistance</keyword>
<feature type="binding site" evidence="9">
    <location>
        <position position="200"/>
    </location>
    <ligand>
        <name>Mg(2+)</name>
        <dbReference type="ChEBI" id="CHEBI:18420"/>
    </ligand>
</feature>
<keyword evidence="9" id="KW-0479">Metal-binding</keyword>
<dbReference type="Proteomes" id="UP000295680">
    <property type="component" value="Unassembled WGS sequence"/>
</dbReference>
<dbReference type="Pfam" id="PF01636">
    <property type="entry name" value="APH"/>
    <property type="match status" value="1"/>
</dbReference>
<dbReference type="GO" id="GO:0005524">
    <property type="term" value="F:ATP binding"/>
    <property type="evidence" value="ECO:0007669"/>
    <property type="project" value="UniProtKB-KW"/>
</dbReference>
<keyword evidence="4 7" id="KW-0418">Kinase</keyword>
<evidence type="ECO:0000256" key="7">
    <source>
        <dbReference type="PIRNR" id="PIRNR000706"/>
    </source>
</evidence>
<keyword evidence="12" id="KW-1185">Reference proteome</keyword>
<evidence type="ECO:0000313" key="11">
    <source>
        <dbReference type="EMBL" id="TCO62827.1"/>
    </source>
</evidence>
<gene>
    <name evidence="11" type="ORF">EV192_102966</name>
</gene>
<dbReference type="Gene3D" id="3.90.1200.10">
    <property type="match status" value="1"/>
</dbReference>
<name>A0A4R2JUF4_9PSEU</name>
<evidence type="ECO:0000256" key="3">
    <source>
        <dbReference type="ARBA" id="ARBA00022741"/>
    </source>
</evidence>
<dbReference type="AlphaFoldDB" id="A0A4R2JUF4"/>
<dbReference type="GO" id="GO:0046872">
    <property type="term" value="F:metal ion binding"/>
    <property type="evidence" value="ECO:0007669"/>
    <property type="project" value="UniProtKB-KW"/>
</dbReference>
<dbReference type="InterPro" id="IPR051678">
    <property type="entry name" value="AGP_Transferase"/>
</dbReference>
<evidence type="ECO:0000256" key="2">
    <source>
        <dbReference type="ARBA" id="ARBA00022679"/>
    </source>
</evidence>
<proteinExistence type="inferred from homology"/>
<keyword evidence="9" id="KW-0460">Magnesium</keyword>
<keyword evidence="2 7" id="KW-0808">Transferase</keyword>
<evidence type="ECO:0000256" key="4">
    <source>
        <dbReference type="ARBA" id="ARBA00022777"/>
    </source>
</evidence>
<dbReference type="NCBIfam" id="NF032896">
    <property type="entry name" value="APH_3pp"/>
    <property type="match status" value="1"/>
</dbReference>
<evidence type="ECO:0000256" key="9">
    <source>
        <dbReference type="PIRSR" id="PIRSR000706-2"/>
    </source>
</evidence>
<dbReference type="Gene3D" id="3.30.200.20">
    <property type="entry name" value="Phosphorylase Kinase, domain 1"/>
    <property type="match status" value="1"/>
</dbReference>
<dbReference type="CDD" id="cd05150">
    <property type="entry name" value="APH"/>
    <property type="match status" value="1"/>
</dbReference>
<dbReference type="InterPro" id="IPR011009">
    <property type="entry name" value="Kinase-like_dom_sf"/>
</dbReference>
<evidence type="ECO:0000256" key="5">
    <source>
        <dbReference type="ARBA" id="ARBA00022840"/>
    </source>
</evidence>
<evidence type="ECO:0000259" key="10">
    <source>
        <dbReference type="Pfam" id="PF01636"/>
    </source>
</evidence>
<feature type="binding site" evidence="9">
    <location>
        <position position="215"/>
    </location>
    <ligand>
        <name>Mg(2+)</name>
        <dbReference type="ChEBI" id="CHEBI:18420"/>
    </ligand>
</feature>
<dbReference type="InterPro" id="IPR024165">
    <property type="entry name" value="Kan/Strep_kinase"/>
</dbReference>
<dbReference type="PANTHER" id="PTHR21310:SF41">
    <property type="entry name" value="3'-PHOSPHOTRANSFERASE, PUTATIVE-RELATED"/>
    <property type="match status" value="1"/>
</dbReference>
<dbReference type="GO" id="GO:0016773">
    <property type="term" value="F:phosphotransferase activity, alcohol group as acceptor"/>
    <property type="evidence" value="ECO:0007669"/>
    <property type="project" value="InterPro"/>
</dbReference>
<evidence type="ECO:0000256" key="6">
    <source>
        <dbReference type="ARBA" id="ARBA00023251"/>
    </source>
</evidence>
<keyword evidence="5 7" id="KW-0067">ATP-binding</keyword>
<sequence length="277" mass="30784">MGFHEVMIDPLFADLLPPLGQRGREWIPVTAGESRAAVFRLDDGSVFAKCVAEDGIDELRGERDRVQWLADTPVPGPSIVEWSSSRRGACLVTTAVPGLPADELSSSALLRAWPSIVRMLRRMHELPTAECPFERRVSSMFRIAEDVVRRDAVNPDFLSADQRGVPSTTLLEQLRVELDERRAQEADDLVVCHGDACLPNFLIDTDTLSCTGLIDLGRLGIADRHADLALLQANARETWVGDHEARADRVLGTTYGADRIDSERSRFYLHLDPLTWA</sequence>
<evidence type="ECO:0000256" key="1">
    <source>
        <dbReference type="ARBA" id="ARBA00006219"/>
    </source>
</evidence>
<comment type="caution">
    <text evidence="11">The sequence shown here is derived from an EMBL/GenBank/DDBJ whole genome shotgun (WGS) entry which is preliminary data.</text>
</comment>
<protein>
    <submittedName>
        <fullName evidence="11">Streptomycin 3'-kinase</fullName>
    </submittedName>
</protein>
<dbReference type="GO" id="GO:0046677">
    <property type="term" value="P:response to antibiotic"/>
    <property type="evidence" value="ECO:0007669"/>
    <property type="project" value="UniProtKB-KW"/>
</dbReference>
<dbReference type="InterPro" id="IPR002575">
    <property type="entry name" value="Aminoglycoside_PTrfase"/>
</dbReference>
<organism evidence="11 12">
    <name type="scientific">Actinocrispum wychmicini</name>
    <dbReference type="NCBI Taxonomy" id="1213861"/>
    <lineage>
        <taxon>Bacteria</taxon>
        <taxon>Bacillati</taxon>
        <taxon>Actinomycetota</taxon>
        <taxon>Actinomycetes</taxon>
        <taxon>Pseudonocardiales</taxon>
        <taxon>Pseudonocardiaceae</taxon>
        <taxon>Actinocrispum</taxon>
    </lineage>
</organism>
<dbReference type="GO" id="GO:0016301">
    <property type="term" value="F:kinase activity"/>
    <property type="evidence" value="ECO:0007669"/>
    <property type="project" value="UniProtKB-KW"/>
</dbReference>
<reference evidence="11 12" key="1">
    <citation type="submission" date="2019-03" db="EMBL/GenBank/DDBJ databases">
        <title>Genomic Encyclopedia of Type Strains, Phase IV (KMG-IV): sequencing the most valuable type-strain genomes for metagenomic binning, comparative biology and taxonomic classification.</title>
        <authorList>
            <person name="Goeker M."/>
        </authorList>
    </citation>
    <scope>NUCLEOTIDE SEQUENCE [LARGE SCALE GENOMIC DNA]</scope>
    <source>
        <strain evidence="11 12">DSM 45934</strain>
    </source>
</reference>
<feature type="domain" description="Aminoglycoside phosphotransferase" evidence="10">
    <location>
        <begin position="26"/>
        <end position="256"/>
    </location>
</feature>
<feature type="active site" description="Proton acceptor" evidence="8">
    <location>
        <position position="195"/>
    </location>
</feature>
<evidence type="ECO:0000256" key="8">
    <source>
        <dbReference type="PIRSR" id="PIRSR000706-1"/>
    </source>
</evidence>